<dbReference type="InterPro" id="IPR050232">
    <property type="entry name" value="FBL13/AtMIF1-like"/>
</dbReference>
<evidence type="ECO:0000256" key="1">
    <source>
        <dbReference type="SAM" id="MobiDB-lite"/>
    </source>
</evidence>
<accession>A0A5J9VBV9</accession>
<dbReference type="AlphaFoldDB" id="A0A5J9VBV9"/>
<dbReference type="PANTHER" id="PTHR31900:SF27">
    <property type="entry name" value="FBD DOMAIN-CONTAINING PROTEIN"/>
    <property type="match status" value="1"/>
</dbReference>
<keyword evidence="4" id="KW-1185">Reference proteome</keyword>
<dbReference type="OrthoDB" id="773549at2759"/>
<dbReference type="SUPFAM" id="SSF52047">
    <property type="entry name" value="RNI-like"/>
    <property type="match status" value="1"/>
</dbReference>
<dbReference type="Pfam" id="PF24758">
    <property type="entry name" value="LRR_At5g56370"/>
    <property type="match status" value="1"/>
</dbReference>
<proteinExistence type="predicted"/>
<evidence type="ECO:0000313" key="3">
    <source>
        <dbReference type="EMBL" id="TVU33148.1"/>
    </source>
</evidence>
<feature type="compositionally biased region" description="Basic residues" evidence="1">
    <location>
        <begin position="70"/>
        <end position="86"/>
    </location>
</feature>
<feature type="compositionally biased region" description="Low complexity" evidence="1">
    <location>
        <begin position="87"/>
        <end position="112"/>
    </location>
</feature>
<feature type="domain" description="F-box/LRR-repeat protein 15/At3g58940/PEG3-like LRR" evidence="2">
    <location>
        <begin position="329"/>
        <end position="447"/>
    </location>
</feature>
<comment type="caution">
    <text evidence="3">The sequence shown here is derived from an EMBL/GenBank/DDBJ whole genome shotgun (WGS) entry which is preliminary data.</text>
</comment>
<feature type="non-terminal residue" evidence="3">
    <location>
        <position position="1"/>
    </location>
</feature>
<reference evidence="3 4" key="1">
    <citation type="journal article" date="2019" name="Sci. Rep.">
        <title>A high-quality genome of Eragrostis curvula grass provides insights into Poaceae evolution and supports new strategies to enhance forage quality.</title>
        <authorList>
            <person name="Carballo J."/>
            <person name="Santos B.A.C.M."/>
            <person name="Zappacosta D."/>
            <person name="Garbus I."/>
            <person name="Selva J.P."/>
            <person name="Gallo C.A."/>
            <person name="Diaz A."/>
            <person name="Albertini E."/>
            <person name="Caccamo M."/>
            <person name="Echenique V."/>
        </authorList>
    </citation>
    <scope>NUCLEOTIDE SEQUENCE [LARGE SCALE GENOMIC DNA]</scope>
    <source>
        <strain evidence="4">cv. Victoria</strain>
        <tissue evidence="3">Leaf</tissue>
    </source>
</reference>
<dbReference type="EMBL" id="RWGY01000011">
    <property type="protein sequence ID" value="TVU33148.1"/>
    <property type="molecule type" value="Genomic_DNA"/>
</dbReference>
<protein>
    <recommendedName>
        <fullName evidence="2">F-box/LRR-repeat protein 15/At3g58940/PEG3-like LRR domain-containing protein</fullName>
    </recommendedName>
</protein>
<sequence length="685" mass="77095">LGLQYFPSPSNDTISNSVCIRSTAAAAVARQRAAARVPAAARRLRAPHAPALALALRTGHCRSARERPRARSRRRSPAYTRTRSRRATAAPSPRTRSTRPPRAAPTLANAPARAASAAYVRVPALLPPRTAKTTARGPAHPRASPRVTPCRRQAFQPSLRIGRQAFQRCLRISVSSPSLYIALRCFNFFSSSSGTETLISRLAIVFSLTDAAVCAEDRLSALDDATLHAILVHLPLRDAAATTVLSRRWPRVFATLPRLLLHPATFNRRGFPDEGDEDFCEDSSRWIDALDSVFDGRAAPVAAFEVHARFIYQHREWFRGVFRELCESGGLLELSIDNTKLSECYALPNPVYSCTTLTSLDLYNWRLRVPAKLTGLRAVRSLRLRRVVATDADVRRLISRCSAMEHLEIGIIHRARNIVIRAPCLKKLDICSYRPLCISVKRAPRLDIVELSLFYYYDCWSVHDTMNSDQDYSLSEIKKMAGREQKQTDEIGNLVTFLGGLGCTKKLKLNMCTEYSKVLSMAKVSMPKRLPKKSYLLGLEMLTLSLDHNHEVLATLISCLLNSSPNLRNLRIIGGFHDHWKNPVPLAAEFWEEQINGDCVLNHLSSIDIYYYDSLFESYPCLGLYQFLVMNARVLKRMSIHYRRLEVKPEQVAMAEAIRNEVQLWPRANPNVLLELSPVDCYPSF</sequence>
<dbReference type="InterPro" id="IPR055411">
    <property type="entry name" value="LRR_FXL15/At3g58940/PEG3-like"/>
</dbReference>
<feature type="region of interest" description="Disordered" evidence="1">
    <location>
        <begin position="55"/>
        <end position="112"/>
    </location>
</feature>
<dbReference type="InterPro" id="IPR036047">
    <property type="entry name" value="F-box-like_dom_sf"/>
</dbReference>
<evidence type="ECO:0000259" key="2">
    <source>
        <dbReference type="Pfam" id="PF24758"/>
    </source>
</evidence>
<dbReference type="Gene3D" id="3.80.10.10">
    <property type="entry name" value="Ribonuclease Inhibitor"/>
    <property type="match status" value="1"/>
</dbReference>
<name>A0A5J9VBV9_9POAL</name>
<dbReference type="InterPro" id="IPR032675">
    <property type="entry name" value="LRR_dom_sf"/>
</dbReference>
<gene>
    <name evidence="3" type="ORF">EJB05_24934</name>
</gene>
<organism evidence="3 4">
    <name type="scientific">Eragrostis curvula</name>
    <name type="common">weeping love grass</name>
    <dbReference type="NCBI Taxonomy" id="38414"/>
    <lineage>
        <taxon>Eukaryota</taxon>
        <taxon>Viridiplantae</taxon>
        <taxon>Streptophyta</taxon>
        <taxon>Embryophyta</taxon>
        <taxon>Tracheophyta</taxon>
        <taxon>Spermatophyta</taxon>
        <taxon>Magnoliopsida</taxon>
        <taxon>Liliopsida</taxon>
        <taxon>Poales</taxon>
        <taxon>Poaceae</taxon>
        <taxon>PACMAD clade</taxon>
        <taxon>Chloridoideae</taxon>
        <taxon>Eragrostideae</taxon>
        <taxon>Eragrostidinae</taxon>
        <taxon>Eragrostis</taxon>
    </lineage>
</organism>
<dbReference type="Proteomes" id="UP000324897">
    <property type="component" value="Chromosome 1"/>
</dbReference>
<evidence type="ECO:0000313" key="4">
    <source>
        <dbReference type="Proteomes" id="UP000324897"/>
    </source>
</evidence>
<dbReference type="SUPFAM" id="SSF81383">
    <property type="entry name" value="F-box domain"/>
    <property type="match status" value="1"/>
</dbReference>
<dbReference type="PANTHER" id="PTHR31900">
    <property type="entry name" value="F-BOX/RNI SUPERFAMILY PROTEIN-RELATED"/>
    <property type="match status" value="1"/>
</dbReference>